<feature type="domain" description="Tetrahydrofolate dehydrogenase/cyclohydrolase NAD(P)-binding" evidence="24">
    <location>
        <begin position="141"/>
        <end position="289"/>
    </location>
</feature>
<evidence type="ECO:0000256" key="20">
    <source>
        <dbReference type="ARBA" id="ARBA00051435"/>
    </source>
</evidence>
<dbReference type="CDD" id="cd00477">
    <property type="entry name" value="FTHFS"/>
    <property type="match status" value="1"/>
</dbReference>
<dbReference type="EC" id="6.3.4.3" evidence="6"/>
<dbReference type="SUPFAM" id="SSF51735">
    <property type="entry name" value="NAD(P)-binding Rossmann-fold domains"/>
    <property type="match status" value="1"/>
</dbReference>
<dbReference type="GO" id="GO:0035999">
    <property type="term" value="P:tetrahydrofolate interconversion"/>
    <property type="evidence" value="ECO:0007669"/>
    <property type="project" value="TreeGrafter"/>
</dbReference>
<keyword evidence="17" id="KW-0521">NADP</keyword>
<dbReference type="PRINTS" id="PR00085">
    <property type="entry name" value="THFDHDRGNASE"/>
</dbReference>
<dbReference type="GO" id="GO:0046655">
    <property type="term" value="P:folic acid metabolic process"/>
    <property type="evidence" value="ECO:0007669"/>
    <property type="project" value="UniProtKB-ARBA"/>
</dbReference>
<dbReference type="FunFam" id="1.10.8.770:FF:000001">
    <property type="entry name" value="Methylenetetrahydrofolate dehydrogenase (NADP+ dependent) 1 like"/>
    <property type="match status" value="1"/>
</dbReference>
<dbReference type="PROSITE" id="PS00721">
    <property type="entry name" value="FTHFS_1"/>
    <property type="match status" value="1"/>
</dbReference>
<dbReference type="HAMAP" id="MF_01543">
    <property type="entry name" value="FTHFS"/>
    <property type="match status" value="1"/>
</dbReference>
<keyword evidence="15" id="KW-0378">Hydrolase</keyword>
<dbReference type="FunFam" id="3.40.50.720:FF:000006">
    <property type="entry name" value="Bifunctional protein FolD"/>
    <property type="match status" value="1"/>
</dbReference>
<dbReference type="PROSITE" id="PS00767">
    <property type="entry name" value="THF_DHG_CYH_2"/>
    <property type="match status" value="1"/>
</dbReference>
<dbReference type="EC" id="1.5.1.5" evidence="8"/>
<evidence type="ECO:0000256" key="8">
    <source>
        <dbReference type="ARBA" id="ARBA00012859"/>
    </source>
</evidence>
<dbReference type="Pfam" id="PF02882">
    <property type="entry name" value="THF_DHG_CYH_C"/>
    <property type="match status" value="1"/>
</dbReference>
<accession>A0AAV5RF71</accession>
<dbReference type="FunFam" id="3.40.50.10860:FF:000005">
    <property type="entry name" value="C-1-tetrahydrofolate synthase, cytoplasmic, putative"/>
    <property type="match status" value="1"/>
</dbReference>
<evidence type="ECO:0000313" key="26">
    <source>
        <dbReference type="Proteomes" id="UP001362899"/>
    </source>
</evidence>
<evidence type="ECO:0000256" key="4">
    <source>
        <dbReference type="ARBA" id="ARBA00006985"/>
    </source>
</evidence>
<evidence type="ECO:0000256" key="13">
    <source>
        <dbReference type="ARBA" id="ARBA00022741"/>
    </source>
</evidence>
<evidence type="ECO:0000259" key="23">
    <source>
        <dbReference type="Pfam" id="PF00763"/>
    </source>
</evidence>
<name>A0AAV5RF71_STABA</name>
<dbReference type="GO" id="GO:0009257">
    <property type="term" value="P:10-formyltetrahydrofolate biosynthetic process"/>
    <property type="evidence" value="ECO:0007669"/>
    <property type="project" value="UniProtKB-ARBA"/>
</dbReference>
<dbReference type="PANTHER" id="PTHR48099:SF5">
    <property type="entry name" value="C-1-TETRAHYDROFOLATE SYNTHASE, CYTOPLASMIC"/>
    <property type="match status" value="1"/>
</dbReference>
<dbReference type="InterPro" id="IPR020631">
    <property type="entry name" value="THF_DH/CycHdrlase_NAD-bd_dom"/>
</dbReference>
<keyword evidence="26" id="KW-1185">Reference proteome</keyword>
<keyword evidence="19" id="KW-0511">Multifunctional enzyme</keyword>
<keyword evidence="12 25" id="KW-0436">Ligase</keyword>
<organism evidence="25 26">
    <name type="scientific">Starmerella bacillaris</name>
    <name type="common">Yeast</name>
    <name type="synonym">Candida zemplinina</name>
    <dbReference type="NCBI Taxonomy" id="1247836"/>
    <lineage>
        <taxon>Eukaryota</taxon>
        <taxon>Fungi</taxon>
        <taxon>Dikarya</taxon>
        <taxon>Ascomycota</taxon>
        <taxon>Saccharomycotina</taxon>
        <taxon>Dipodascomycetes</taxon>
        <taxon>Dipodascales</taxon>
        <taxon>Trichomonascaceae</taxon>
        <taxon>Starmerella</taxon>
    </lineage>
</organism>
<comment type="subcellular location">
    <subcellularLocation>
        <location evidence="1">Cytoplasm</location>
    </subcellularLocation>
</comment>
<evidence type="ECO:0000256" key="15">
    <source>
        <dbReference type="ARBA" id="ARBA00022801"/>
    </source>
</evidence>
<dbReference type="InterPro" id="IPR027417">
    <property type="entry name" value="P-loop_NTPase"/>
</dbReference>
<comment type="catalytic activity">
    <reaction evidence="21">
        <text>(6S)-5,6,7,8-tetrahydrofolate + formate + ATP = (6R)-10-formyltetrahydrofolate + ADP + phosphate</text>
        <dbReference type="Rhea" id="RHEA:20221"/>
        <dbReference type="ChEBI" id="CHEBI:15740"/>
        <dbReference type="ChEBI" id="CHEBI:30616"/>
        <dbReference type="ChEBI" id="CHEBI:43474"/>
        <dbReference type="ChEBI" id="CHEBI:57453"/>
        <dbReference type="ChEBI" id="CHEBI:195366"/>
        <dbReference type="ChEBI" id="CHEBI:456216"/>
        <dbReference type="EC" id="6.3.4.3"/>
    </reaction>
    <physiologicalReaction direction="left-to-right" evidence="21">
        <dbReference type="Rhea" id="RHEA:20222"/>
    </physiologicalReaction>
    <physiologicalReaction direction="right-to-left" evidence="21">
        <dbReference type="Rhea" id="RHEA:20223"/>
    </physiologicalReaction>
</comment>
<keyword evidence="14" id="KW-0658">Purine biosynthesis</keyword>
<proteinExistence type="inferred from homology"/>
<comment type="subunit">
    <text evidence="5">Homodimer.</text>
</comment>
<dbReference type="InterPro" id="IPR000559">
    <property type="entry name" value="Formate_THF_ligase"/>
</dbReference>
<comment type="catalytic activity">
    <reaction evidence="20">
        <text>(6R)-5,10-methylene-5,6,7,8-tetrahydrofolate + NADP(+) = (6R)-5,10-methenyltetrahydrofolate + NADPH</text>
        <dbReference type="Rhea" id="RHEA:22812"/>
        <dbReference type="ChEBI" id="CHEBI:15636"/>
        <dbReference type="ChEBI" id="CHEBI:57455"/>
        <dbReference type="ChEBI" id="CHEBI:57783"/>
        <dbReference type="ChEBI" id="CHEBI:58349"/>
        <dbReference type="EC" id="1.5.1.5"/>
    </reaction>
    <physiologicalReaction direction="left-to-right" evidence="20">
        <dbReference type="Rhea" id="RHEA:22813"/>
    </physiologicalReaction>
    <physiologicalReaction direction="right-to-left" evidence="20">
        <dbReference type="Rhea" id="RHEA:22814"/>
    </physiologicalReaction>
</comment>
<dbReference type="InterPro" id="IPR046346">
    <property type="entry name" value="Aminoacid_DH-like_N_sf"/>
</dbReference>
<evidence type="ECO:0000256" key="5">
    <source>
        <dbReference type="ARBA" id="ARBA00011738"/>
    </source>
</evidence>
<comment type="similarity">
    <text evidence="3">In the N-terminal section; belongs to the tetrahydrofolate dehydrogenase/cyclohydrolase family.</text>
</comment>
<dbReference type="InterPro" id="IPR036291">
    <property type="entry name" value="NAD(P)-bd_dom_sf"/>
</dbReference>
<dbReference type="Gene3D" id="3.10.410.10">
    <property type="entry name" value="Formyltetrahydrofolate synthetase, domain 3"/>
    <property type="match status" value="1"/>
</dbReference>
<reference evidence="25 26" key="1">
    <citation type="journal article" date="2023" name="Elife">
        <title>Identification of key yeast species and microbe-microbe interactions impacting larval growth of Drosophila in the wild.</title>
        <authorList>
            <person name="Mure A."/>
            <person name="Sugiura Y."/>
            <person name="Maeda R."/>
            <person name="Honda K."/>
            <person name="Sakurai N."/>
            <person name="Takahashi Y."/>
            <person name="Watada M."/>
            <person name="Katoh T."/>
            <person name="Gotoh A."/>
            <person name="Gotoh Y."/>
            <person name="Taniguchi I."/>
            <person name="Nakamura K."/>
            <person name="Hayashi T."/>
            <person name="Katayama T."/>
            <person name="Uemura T."/>
            <person name="Hattori Y."/>
        </authorList>
    </citation>
    <scope>NUCLEOTIDE SEQUENCE [LARGE SCALE GENOMIC DNA]</scope>
    <source>
        <strain evidence="25 26">SB-73</strain>
    </source>
</reference>
<feature type="domain" description="Tetrahydrofolate dehydrogenase/cyclohydrolase catalytic" evidence="23">
    <location>
        <begin position="4"/>
        <end position="120"/>
    </location>
</feature>
<evidence type="ECO:0000256" key="9">
    <source>
        <dbReference type="ARBA" id="ARBA00017592"/>
    </source>
</evidence>
<evidence type="ECO:0000256" key="10">
    <source>
        <dbReference type="ARBA" id="ARBA00022490"/>
    </source>
</evidence>
<dbReference type="Proteomes" id="UP001362899">
    <property type="component" value="Unassembled WGS sequence"/>
</dbReference>
<dbReference type="CDD" id="cd01080">
    <property type="entry name" value="NAD_bind_m-THF_DH_Cyclohyd"/>
    <property type="match status" value="1"/>
</dbReference>
<dbReference type="PROSITE" id="PS00766">
    <property type="entry name" value="THF_DHG_CYH_1"/>
    <property type="match status" value="1"/>
</dbReference>
<dbReference type="InterPro" id="IPR020628">
    <property type="entry name" value="Formate_THF_ligase_CS"/>
</dbReference>
<dbReference type="Pfam" id="PF01268">
    <property type="entry name" value="FTHFS"/>
    <property type="match status" value="1"/>
</dbReference>
<evidence type="ECO:0000256" key="18">
    <source>
        <dbReference type="ARBA" id="ARBA00023002"/>
    </source>
</evidence>
<comment type="caution">
    <text evidence="25">The sequence shown here is derived from an EMBL/GenBank/DDBJ whole genome shotgun (WGS) entry which is preliminary data.</text>
</comment>
<evidence type="ECO:0000256" key="17">
    <source>
        <dbReference type="ARBA" id="ARBA00022857"/>
    </source>
</evidence>
<dbReference type="Pfam" id="PF00763">
    <property type="entry name" value="THF_DHG_CYH"/>
    <property type="match status" value="1"/>
</dbReference>
<dbReference type="FunFam" id="3.40.50.300:FF:001123">
    <property type="entry name" value="C-1-tetrahydrofolate synthase, cytoplasmic isoform X2"/>
    <property type="match status" value="1"/>
</dbReference>
<evidence type="ECO:0000256" key="7">
    <source>
        <dbReference type="ARBA" id="ARBA00012776"/>
    </source>
</evidence>
<dbReference type="GO" id="GO:0004329">
    <property type="term" value="F:formate-tetrahydrofolate ligase activity"/>
    <property type="evidence" value="ECO:0007669"/>
    <property type="project" value="UniProtKB-EC"/>
</dbReference>
<keyword evidence="13" id="KW-0547">Nucleotide-binding</keyword>
<sequence>MSLIDGKSIAASVRNEISSKINEVRKTYPDFKPKLTIIQVGERKDSTTYVNMKMKAAKEAEIDCEITKLPESVSEQSLLNLIDELNNDYTVSGVLVQLPLPSSINENVVTKAIVAEKDVDGFGIDNIGNISSRQGTPLFYPCTPKGIIHMLKVSGVELAGKIAVVLGRSDIVGSPVASLLRRENATVIQCHSHTPNLPELVKLGDIVVAAIGQPEFIKGDWIKPGAVVIDVGTNFIDDSSKPKGFRMAGDVDFEAAKNVASQITPVPGGVGPMTVAMLLSNVYDAAKRALDADERPSVVKPLPLELLNPVPSDIDVSRAQKPKDIVVLAKEIGLQPSELEAYGSTKAKIKLEVLDRLQSKTNGKFVLVAGITPTPLGEGKSTTTAGLAQAIGAHLKRPCFACVRQPSMGPTFGIKGGAAGGGYSQVIPMDEFNMHVTGDIHAIGAATNLLAAAIDTRMFHESTQKDGPLYKRLVPTKKGVRKFPPIMFKRLKKLGIDKTNPDDLTAEEITKFARLDIDPETITWKRVVDVNDRMLRGVEIGKAPTEKGHTRETGFDITVASECMAILTLSTSLEDMRERLGNIVVASSKNGDPVTADDLGCGGALTALMKDAIKPNLMQTLEGTPVLVHAGPFANISIGASSVLADKIALKMAGKDGYAITEAGFDFTMGGERFMNIKCRTSGLSPDTVVIVATVRALKSHGGAPEVKPGMSLPEEYTTENVEILRKGCANLSKHIENAKSYGVPVVVAINKMTSDTDAEHDVIKEEALKAGAFDCIVSNHWAEGGKGALALAEGVVRACNEPKDFHFLYDAKALSPEEKLEVITKKMYGASGIELSDLAKTKIEQYKKQGFGDLPICIAKTQYSLSADPALKGRPEGFTVPIRDIKASVGAGYLYALAAEIMTIPGLPTAPGFFNIEVSKDGSIEGMF</sequence>
<dbReference type="SUPFAM" id="SSF52540">
    <property type="entry name" value="P-loop containing nucleoside triphosphate hydrolases"/>
    <property type="match status" value="1"/>
</dbReference>
<keyword evidence="11" id="KW-0554">One-carbon metabolism</keyword>
<dbReference type="EMBL" id="BTGC01000003">
    <property type="protein sequence ID" value="GMM50010.1"/>
    <property type="molecule type" value="Genomic_DNA"/>
</dbReference>
<protein>
    <recommendedName>
        <fullName evidence="9">C-1-tetrahydrofolate synthase, cytoplasmic</fullName>
        <ecNumber evidence="8">1.5.1.5</ecNumber>
        <ecNumber evidence="7">3.5.4.9</ecNumber>
        <ecNumber evidence="6">6.3.4.3</ecNumber>
    </recommendedName>
</protein>
<dbReference type="PANTHER" id="PTHR48099">
    <property type="entry name" value="C-1-TETRAHYDROFOLATE SYNTHASE, CYTOPLASMIC-RELATED"/>
    <property type="match status" value="1"/>
</dbReference>
<keyword evidence="18" id="KW-0560">Oxidoreductase</keyword>
<dbReference type="SUPFAM" id="SSF53223">
    <property type="entry name" value="Aminoacid dehydrogenase-like, N-terminal domain"/>
    <property type="match status" value="1"/>
</dbReference>
<dbReference type="Gene3D" id="3.40.50.720">
    <property type="entry name" value="NAD(P)-binding Rossmann-like Domain"/>
    <property type="match status" value="1"/>
</dbReference>
<comment type="catalytic activity">
    <reaction evidence="22">
        <text>(6R)-5,10-methenyltetrahydrofolate + H2O = (6R)-10-formyltetrahydrofolate + H(+)</text>
        <dbReference type="Rhea" id="RHEA:23700"/>
        <dbReference type="ChEBI" id="CHEBI:15377"/>
        <dbReference type="ChEBI" id="CHEBI:15378"/>
        <dbReference type="ChEBI" id="CHEBI:57455"/>
        <dbReference type="ChEBI" id="CHEBI:195366"/>
        <dbReference type="EC" id="3.5.4.9"/>
    </reaction>
    <physiologicalReaction direction="left-to-right" evidence="22">
        <dbReference type="Rhea" id="RHEA:23701"/>
    </physiologicalReaction>
    <physiologicalReaction direction="right-to-left" evidence="22">
        <dbReference type="Rhea" id="RHEA:23702"/>
    </physiologicalReaction>
</comment>
<dbReference type="HAMAP" id="MF_01576">
    <property type="entry name" value="THF_DHG_CYH"/>
    <property type="match status" value="1"/>
</dbReference>
<dbReference type="GO" id="GO:0004488">
    <property type="term" value="F:methylenetetrahydrofolate dehydrogenase (NADP+) activity"/>
    <property type="evidence" value="ECO:0007669"/>
    <property type="project" value="UniProtKB-EC"/>
</dbReference>
<dbReference type="AlphaFoldDB" id="A0AAV5RF71"/>
<dbReference type="Gene3D" id="3.40.50.300">
    <property type="entry name" value="P-loop containing nucleotide triphosphate hydrolases"/>
    <property type="match status" value="2"/>
</dbReference>
<evidence type="ECO:0000256" key="3">
    <source>
        <dbReference type="ARBA" id="ARBA00005559"/>
    </source>
</evidence>
<dbReference type="PROSITE" id="PS00722">
    <property type="entry name" value="FTHFS_2"/>
    <property type="match status" value="1"/>
</dbReference>
<dbReference type="GO" id="GO:0004477">
    <property type="term" value="F:methenyltetrahydrofolate cyclohydrolase activity"/>
    <property type="evidence" value="ECO:0007669"/>
    <property type="project" value="UniProtKB-EC"/>
</dbReference>
<dbReference type="GO" id="GO:0006164">
    <property type="term" value="P:purine nucleotide biosynthetic process"/>
    <property type="evidence" value="ECO:0007669"/>
    <property type="project" value="UniProtKB-KW"/>
</dbReference>
<evidence type="ECO:0000256" key="2">
    <source>
        <dbReference type="ARBA" id="ARBA00004777"/>
    </source>
</evidence>
<evidence type="ECO:0000256" key="21">
    <source>
        <dbReference type="ARBA" id="ARBA00051544"/>
    </source>
</evidence>
<keyword evidence="10" id="KW-0963">Cytoplasm</keyword>
<evidence type="ECO:0000256" key="22">
    <source>
        <dbReference type="ARBA" id="ARBA00052163"/>
    </source>
</evidence>
<dbReference type="Gene3D" id="3.40.50.10860">
    <property type="entry name" value="Leucine Dehydrogenase, chain A, domain 1"/>
    <property type="match status" value="1"/>
</dbReference>
<evidence type="ECO:0000256" key="6">
    <source>
        <dbReference type="ARBA" id="ARBA00012295"/>
    </source>
</evidence>
<evidence type="ECO:0000256" key="12">
    <source>
        <dbReference type="ARBA" id="ARBA00022598"/>
    </source>
</evidence>
<evidence type="ECO:0000256" key="19">
    <source>
        <dbReference type="ARBA" id="ARBA00023268"/>
    </source>
</evidence>
<dbReference type="InterPro" id="IPR020630">
    <property type="entry name" value="THF_DH/CycHdrlase_cat_dom"/>
</dbReference>
<comment type="pathway">
    <text evidence="2">One-carbon metabolism; tetrahydrofolate interconversion.</text>
</comment>
<gene>
    <name evidence="25" type="ORF">DASB73_009680</name>
</gene>
<evidence type="ECO:0000256" key="11">
    <source>
        <dbReference type="ARBA" id="ARBA00022563"/>
    </source>
</evidence>
<evidence type="ECO:0000256" key="1">
    <source>
        <dbReference type="ARBA" id="ARBA00004496"/>
    </source>
</evidence>
<dbReference type="InterPro" id="IPR020867">
    <property type="entry name" value="THF_DH/CycHdrlase_CS"/>
</dbReference>
<keyword evidence="16" id="KW-0067">ATP-binding</keyword>
<evidence type="ECO:0000256" key="16">
    <source>
        <dbReference type="ARBA" id="ARBA00022840"/>
    </source>
</evidence>
<comment type="similarity">
    <text evidence="4">In the C-terminal section; belongs to the formate--tetrahydrofolate ligase family.</text>
</comment>
<dbReference type="GO" id="GO:0005829">
    <property type="term" value="C:cytosol"/>
    <property type="evidence" value="ECO:0007669"/>
    <property type="project" value="UniProtKB-ARBA"/>
</dbReference>
<evidence type="ECO:0000313" key="25">
    <source>
        <dbReference type="EMBL" id="GMM50010.1"/>
    </source>
</evidence>
<evidence type="ECO:0000259" key="24">
    <source>
        <dbReference type="Pfam" id="PF02882"/>
    </source>
</evidence>
<dbReference type="GO" id="GO:0006555">
    <property type="term" value="P:methionine metabolic process"/>
    <property type="evidence" value="ECO:0007669"/>
    <property type="project" value="UniProtKB-ARBA"/>
</dbReference>
<dbReference type="EC" id="3.5.4.9" evidence="7"/>
<dbReference type="InterPro" id="IPR000672">
    <property type="entry name" value="THF_DH/CycHdrlase"/>
</dbReference>
<dbReference type="FunFam" id="3.40.50.300:FF:000245">
    <property type="entry name" value="C-1-tetrahydrofolate synthase, cytoplasmic"/>
    <property type="match status" value="1"/>
</dbReference>
<evidence type="ECO:0000256" key="14">
    <source>
        <dbReference type="ARBA" id="ARBA00022755"/>
    </source>
</evidence>
<dbReference type="Gene3D" id="1.10.8.770">
    <property type="match status" value="1"/>
</dbReference>
<dbReference type="GO" id="GO:0005524">
    <property type="term" value="F:ATP binding"/>
    <property type="evidence" value="ECO:0007669"/>
    <property type="project" value="UniProtKB-KW"/>
</dbReference>
<dbReference type="FunFam" id="3.10.410.10:FF:000001">
    <property type="entry name" value="Putative formate--tetrahydrofolate ligase"/>
    <property type="match status" value="1"/>
</dbReference>